<feature type="non-terminal residue" evidence="1">
    <location>
        <position position="1"/>
    </location>
</feature>
<name>A0A0F8YGW6_9ZZZZ</name>
<organism evidence="1">
    <name type="scientific">marine sediment metagenome</name>
    <dbReference type="NCBI Taxonomy" id="412755"/>
    <lineage>
        <taxon>unclassified sequences</taxon>
        <taxon>metagenomes</taxon>
        <taxon>ecological metagenomes</taxon>
    </lineage>
</organism>
<gene>
    <name evidence="1" type="ORF">LCGC14_2898910</name>
</gene>
<dbReference type="EMBL" id="LAZR01057009">
    <property type="protein sequence ID" value="KKK72935.1"/>
    <property type="molecule type" value="Genomic_DNA"/>
</dbReference>
<evidence type="ECO:0000313" key="1">
    <source>
        <dbReference type="EMBL" id="KKK72935.1"/>
    </source>
</evidence>
<proteinExistence type="predicted"/>
<protein>
    <submittedName>
        <fullName evidence="1">Uncharacterized protein</fullName>
    </submittedName>
</protein>
<accession>A0A0F8YGW6</accession>
<dbReference type="AlphaFoldDB" id="A0A0F8YGW6"/>
<sequence length="221" mass="23243">NPFGDDLELGQRIEFVYSTKQNTWVDKKGNKLGFAIQQDFYTQMAIEGRAYQVKAGEISAPAVGDIKITDTAAEMCVDIASGTTVIPVYANVSINLAVNLLTEVAGKSVGALATVGAAFVPLPLLMGGPSAVATARVAETGSAATGVTVAAEVSTTTLRHFSFDQPIQAGAWDTTFDWEPKAPPVLSGVSCFYIQVAANLTAGPSYYAHFDFIELPTANIS</sequence>
<reference evidence="1" key="1">
    <citation type="journal article" date="2015" name="Nature">
        <title>Complex archaea that bridge the gap between prokaryotes and eukaryotes.</title>
        <authorList>
            <person name="Spang A."/>
            <person name="Saw J.H."/>
            <person name="Jorgensen S.L."/>
            <person name="Zaremba-Niedzwiedzka K."/>
            <person name="Martijn J."/>
            <person name="Lind A.E."/>
            <person name="van Eijk R."/>
            <person name="Schleper C."/>
            <person name="Guy L."/>
            <person name="Ettema T.J."/>
        </authorList>
    </citation>
    <scope>NUCLEOTIDE SEQUENCE</scope>
</reference>
<comment type="caution">
    <text evidence="1">The sequence shown here is derived from an EMBL/GenBank/DDBJ whole genome shotgun (WGS) entry which is preliminary data.</text>
</comment>